<feature type="transmembrane region" description="Helical" evidence="1">
    <location>
        <begin position="12"/>
        <end position="31"/>
    </location>
</feature>
<sequence length="194" mass="22262">MFNMKQNKNGFTLLEVLISIMLLSLVLMALYKSAEILRASNKNLFSHLERTSDTLKGSKTLYMDILQSDGNITINTDKKFHRLIIGNTQHSLYGLDKSKVTWIVYKENNTLIRVEGRKYNIPLKTEENVAVDVISENMELFKIYRGKKPENILVLLKVLGGEPQSFMVQNISLEKYQVKLVSPAMIGRQKKSHK</sequence>
<dbReference type="Pfam" id="PF07963">
    <property type="entry name" value="N_methyl"/>
    <property type="match status" value="1"/>
</dbReference>
<gene>
    <name evidence="2" type="ORF">MNB_SV-12-1021</name>
</gene>
<accession>A0A1W1C347</accession>
<dbReference type="NCBIfam" id="TIGR02532">
    <property type="entry name" value="IV_pilin_GFxxxE"/>
    <property type="match status" value="1"/>
</dbReference>
<protein>
    <recommendedName>
        <fullName evidence="3">Prepilin-type N-terminal cleavage/methylation domain-containing protein</fullName>
    </recommendedName>
</protein>
<keyword evidence="1" id="KW-0812">Transmembrane</keyword>
<dbReference type="InterPro" id="IPR012902">
    <property type="entry name" value="N_methyl_site"/>
</dbReference>
<evidence type="ECO:0000256" key="1">
    <source>
        <dbReference type="SAM" id="Phobius"/>
    </source>
</evidence>
<dbReference type="AlphaFoldDB" id="A0A1W1C347"/>
<dbReference type="EMBL" id="FPHE01000095">
    <property type="protein sequence ID" value="SFV60173.1"/>
    <property type="molecule type" value="Genomic_DNA"/>
</dbReference>
<keyword evidence="1" id="KW-1133">Transmembrane helix</keyword>
<reference evidence="2" key="1">
    <citation type="submission" date="2016-10" db="EMBL/GenBank/DDBJ databases">
        <authorList>
            <person name="de Groot N.N."/>
        </authorList>
    </citation>
    <scope>NUCLEOTIDE SEQUENCE</scope>
</reference>
<organism evidence="2">
    <name type="scientific">hydrothermal vent metagenome</name>
    <dbReference type="NCBI Taxonomy" id="652676"/>
    <lineage>
        <taxon>unclassified sequences</taxon>
        <taxon>metagenomes</taxon>
        <taxon>ecological metagenomes</taxon>
    </lineage>
</organism>
<proteinExistence type="predicted"/>
<name>A0A1W1C347_9ZZZZ</name>
<evidence type="ECO:0008006" key="3">
    <source>
        <dbReference type="Google" id="ProtNLM"/>
    </source>
</evidence>
<keyword evidence="1" id="KW-0472">Membrane</keyword>
<evidence type="ECO:0000313" key="2">
    <source>
        <dbReference type="EMBL" id="SFV60173.1"/>
    </source>
</evidence>